<dbReference type="AlphaFoldDB" id="A0A9W7CWK7"/>
<organism evidence="2 3">
    <name type="scientific">Phytophthora fragariaefolia</name>
    <dbReference type="NCBI Taxonomy" id="1490495"/>
    <lineage>
        <taxon>Eukaryota</taxon>
        <taxon>Sar</taxon>
        <taxon>Stramenopiles</taxon>
        <taxon>Oomycota</taxon>
        <taxon>Peronosporomycetes</taxon>
        <taxon>Peronosporales</taxon>
        <taxon>Peronosporaceae</taxon>
        <taxon>Phytophthora</taxon>
    </lineage>
</organism>
<reference evidence="2" key="1">
    <citation type="submission" date="2023-04" db="EMBL/GenBank/DDBJ databases">
        <title>Phytophthora fragariaefolia NBRC 109709.</title>
        <authorList>
            <person name="Ichikawa N."/>
            <person name="Sato H."/>
            <person name="Tonouchi N."/>
        </authorList>
    </citation>
    <scope>NUCLEOTIDE SEQUENCE</scope>
    <source>
        <strain evidence="2">NBRC 109709</strain>
    </source>
</reference>
<dbReference type="Proteomes" id="UP001165121">
    <property type="component" value="Unassembled WGS sequence"/>
</dbReference>
<evidence type="ECO:0000313" key="3">
    <source>
        <dbReference type="Proteomes" id="UP001165121"/>
    </source>
</evidence>
<evidence type="ECO:0000256" key="1">
    <source>
        <dbReference type="SAM" id="MobiDB-lite"/>
    </source>
</evidence>
<accession>A0A9W7CWK7</accession>
<feature type="compositionally biased region" description="Low complexity" evidence="1">
    <location>
        <begin position="9"/>
        <end position="25"/>
    </location>
</feature>
<proteinExistence type="predicted"/>
<feature type="region of interest" description="Disordered" evidence="1">
    <location>
        <begin position="1"/>
        <end position="62"/>
    </location>
</feature>
<dbReference type="EMBL" id="BSXT01001859">
    <property type="protein sequence ID" value="GMF45658.1"/>
    <property type="molecule type" value="Genomic_DNA"/>
</dbReference>
<name>A0A9W7CWK7_9STRA</name>
<sequence>MTKRGACIGGSRAALDSGSGRAARGSSEDWQAARSSTEDWLPASSSGSYWRSSSPGVAAPRRSPVGTMFVRMNSNSQSHFATYLTSSTCHNLRIHQDVARLQAVMKYRISASTSVQHAEAASNKSSSTRWCNCTSGASHWGTTGVSFFTPPIGGSRLRLIRRGCLALRVQVPPPRSLLGGGDDDPQILQRCFFIVFL</sequence>
<protein>
    <submittedName>
        <fullName evidence="2">Unnamed protein product</fullName>
    </submittedName>
</protein>
<keyword evidence="3" id="KW-1185">Reference proteome</keyword>
<gene>
    <name evidence="2" type="ORF">Pfra01_001645200</name>
</gene>
<feature type="compositionally biased region" description="Low complexity" evidence="1">
    <location>
        <begin position="44"/>
        <end position="54"/>
    </location>
</feature>
<comment type="caution">
    <text evidence="2">The sequence shown here is derived from an EMBL/GenBank/DDBJ whole genome shotgun (WGS) entry which is preliminary data.</text>
</comment>
<evidence type="ECO:0000313" key="2">
    <source>
        <dbReference type="EMBL" id="GMF45658.1"/>
    </source>
</evidence>